<feature type="domain" description="Carrier" evidence="4">
    <location>
        <begin position="572"/>
        <end position="632"/>
    </location>
</feature>
<reference evidence="6 7" key="1">
    <citation type="submission" date="2017-11" db="EMBL/GenBank/DDBJ databases">
        <title>Comparative genomics of Botrytis spp.</title>
        <authorList>
            <person name="Valero-Jimenez C.A."/>
            <person name="Tapia P."/>
            <person name="Veloso J."/>
            <person name="Silva-Moreno E."/>
            <person name="Staats M."/>
            <person name="Valdes J.H."/>
            <person name="Van Kan J.A.L."/>
        </authorList>
    </citation>
    <scope>NUCLEOTIDE SEQUENCE [LARGE SCALE GENOMIC DNA]</scope>
    <source>
        <strain evidence="6 7">MUCL2830</strain>
    </source>
</reference>
<dbReference type="Gene3D" id="3.40.50.720">
    <property type="entry name" value="NAD(P)-binding Rossmann-like Domain"/>
    <property type="match status" value="1"/>
</dbReference>
<dbReference type="InterPro" id="IPR051414">
    <property type="entry name" value="Adenylate-forming_Reductase"/>
</dbReference>
<feature type="domain" description="Thioester reductase (TE)" evidence="5">
    <location>
        <begin position="687"/>
        <end position="929"/>
    </location>
</feature>
<evidence type="ECO:0000256" key="2">
    <source>
        <dbReference type="ARBA" id="ARBA00022553"/>
    </source>
</evidence>
<evidence type="ECO:0000259" key="4">
    <source>
        <dbReference type="Pfam" id="PF00550"/>
    </source>
</evidence>
<dbReference type="OrthoDB" id="429813at2759"/>
<protein>
    <recommendedName>
        <fullName evidence="8">Carrier domain-containing protein</fullName>
    </recommendedName>
</protein>
<keyword evidence="7" id="KW-1185">Reference proteome</keyword>
<evidence type="ECO:0000256" key="1">
    <source>
        <dbReference type="ARBA" id="ARBA00022450"/>
    </source>
</evidence>
<gene>
    <name evidence="6" type="ORF">BOTCAL_0040g00160</name>
</gene>
<proteinExistence type="predicted"/>
<dbReference type="PANTHER" id="PTHR43439:SF2">
    <property type="entry name" value="ENZYME, PUTATIVE (JCVI)-RELATED"/>
    <property type="match status" value="1"/>
</dbReference>
<evidence type="ECO:0000259" key="3">
    <source>
        <dbReference type="Pfam" id="PF00501"/>
    </source>
</evidence>
<dbReference type="InterPro" id="IPR036736">
    <property type="entry name" value="ACP-like_sf"/>
</dbReference>
<keyword evidence="2" id="KW-0597">Phosphoprotein</keyword>
<dbReference type="EMBL" id="PHWZ01000040">
    <property type="protein sequence ID" value="TEY79901.1"/>
    <property type="molecule type" value="Genomic_DNA"/>
</dbReference>
<dbReference type="InterPro" id="IPR009081">
    <property type="entry name" value="PP-bd_ACP"/>
</dbReference>
<keyword evidence="1" id="KW-0596">Phosphopantetheine</keyword>
<name>A0A4Y8DC22_9HELO</name>
<dbReference type="Pfam" id="PF00501">
    <property type="entry name" value="AMP-binding"/>
    <property type="match status" value="1"/>
</dbReference>
<dbReference type="InterPro" id="IPR013120">
    <property type="entry name" value="FAR_NAD-bd"/>
</dbReference>
<dbReference type="Gene3D" id="3.40.50.12780">
    <property type="entry name" value="N-terminal domain of ligase-like"/>
    <property type="match status" value="1"/>
</dbReference>
<dbReference type="InterPro" id="IPR042099">
    <property type="entry name" value="ANL_N_sf"/>
</dbReference>
<evidence type="ECO:0000313" key="6">
    <source>
        <dbReference type="EMBL" id="TEY79901.1"/>
    </source>
</evidence>
<sequence length="1070" mass="118495">MPKRVWKDALVPNIVDHLAEVDPEALYAEYPVSTLTYDHGYRRITFGDFASAVDCVAWWMQETLGPTKDFEVLAYIGPNDLRYPALILGAVKSGYLIFLTSPRNSVAAQTNLLDRLKCRTILSPTPRPPQITEIIEANPDLRVVEVPSVEDILKNERRRFPFDKTFSKANQEPFVVVHTSGSTGFPKPMIWTHETAQRMIALMALDPPAGYESQHRMYEGKRVFLTFPPFHGAYLCCHLFNAVPFGTVMISPTSGAIPSAKGLVDGLKQTPADIAFIVPSIVNELSQSPDLLEYCAEHLEMIIYCGGDLPQAIGNKVASKIRLVNQFGATELGLSNLIHRNGEFDRGDWKYVEFHPDTGTELRPMIENTHELTMISYPQLSKQQPTFTMFSQATEYASRDLFTPHPSKPNLWKWHARADDIIVFLNGEKTNPISMEQHIVARNPEVQAALVMGAQRFQASLLIDPVNGDVDISTTERAALLEKIWPSVEEANQKCPAHAKIAKTHIFFTTPTKRMLIAGKGTVQRAGTLKLYEEELDALYADADSMATEIDGEVFSNIDIADLSAVSEFIKKAVMDTTSWSSLDVNEDIFARGMDSLQAITVVRKLRYGLRITSIASSTLYTNPSIAQLASAVVKISTDENSIDSHQITGQLRDSMLTEFRSRIDLLLLPSPTSHRKVDTNHEVVVLTGSTGTLGSYILESLLLTPGVAHVYCLNRSSSGKSLRDSRSQFANTADTRVTFLTTDLSKSQLGLRTEDYSNLLQATRVIHNAWPVNFNLSLSSFRPSIEGLINLITLAVSSAGGRLFFISSISSVMGYKTSSGATPEDIIRPSTEPNEFIVGPNGYAESKYISELLISYASDKFSPHGYEFSLARVGQIAGPVRAKGLWNKTEWFPSLILSSIHLCCIPSSLGSSLGRIDWVPVDILADIIADLALAKNTQNEGRKVQVFHPLNPDPKTWEDIREELVTDLCSISGKSVDVVPLDIWITKVRQDVELKAGAGTVLKDGELDKILENNPAAKLLEFYEDVLGGGEESNVLETEKTKKASKVLNVLEGVKREWIAKWITEWVGV</sequence>
<dbReference type="Gene3D" id="1.10.1200.10">
    <property type="entry name" value="ACP-like"/>
    <property type="match status" value="1"/>
</dbReference>
<dbReference type="SUPFAM" id="SSF51735">
    <property type="entry name" value="NAD(P)-binding Rossmann-fold domains"/>
    <property type="match status" value="1"/>
</dbReference>
<dbReference type="InterPro" id="IPR000873">
    <property type="entry name" value="AMP-dep_synth/lig_dom"/>
</dbReference>
<dbReference type="Pfam" id="PF23562">
    <property type="entry name" value="AMP-binding_C_3"/>
    <property type="match status" value="1"/>
</dbReference>
<dbReference type="AlphaFoldDB" id="A0A4Y8DC22"/>
<evidence type="ECO:0000313" key="7">
    <source>
        <dbReference type="Proteomes" id="UP000297299"/>
    </source>
</evidence>
<accession>A0A4Y8DC22</accession>
<comment type="caution">
    <text evidence="6">The sequence shown here is derived from an EMBL/GenBank/DDBJ whole genome shotgun (WGS) entry which is preliminary data.</text>
</comment>
<dbReference type="STRING" id="38488.A0A4Y8DC22"/>
<dbReference type="Pfam" id="PF00550">
    <property type="entry name" value="PP-binding"/>
    <property type="match status" value="1"/>
</dbReference>
<dbReference type="Proteomes" id="UP000297299">
    <property type="component" value="Unassembled WGS sequence"/>
</dbReference>
<dbReference type="InterPro" id="IPR036291">
    <property type="entry name" value="NAD(P)-bd_dom_sf"/>
</dbReference>
<dbReference type="PROSITE" id="PS00455">
    <property type="entry name" value="AMP_BINDING"/>
    <property type="match status" value="1"/>
</dbReference>
<evidence type="ECO:0000259" key="5">
    <source>
        <dbReference type="Pfam" id="PF07993"/>
    </source>
</evidence>
<dbReference type="PANTHER" id="PTHR43439">
    <property type="entry name" value="PHENYLACETATE-COENZYME A LIGASE"/>
    <property type="match status" value="1"/>
</dbReference>
<dbReference type="InterPro" id="IPR020845">
    <property type="entry name" value="AMP-binding_CS"/>
</dbReference>
<dbReference type="SUPFAM" id="SSF56801">
    <property type="entry name" value="Acetyl-CoA synthetase-like"/>
    <property type="match status" value="1"/>
</dbReference>
<organism evidence="6 7">
    <name type="scientific">Botryotinia calthae</name>
    <dbReference type="NCBI Taxonomy" id="38488"/>
    <lineage>
        <taxon>Eukaryota</taxon>
        <taxon>Fungi</taxon>
        <taxon>Dikarya</taxon>
        <taxon>Ascomycota</taxon>
        <taxon>Pezizomycotina</taxon>
        <taxon>Leotiomycetes</taxon>
        <taxon>Helotiales</taxon>
        <taxon>Sclerotiniaceae</taxon>
        <taxon>Botryotinia</taxon>
    </lineage>
</organism>
<dbReference type="SUPFAM" id="SSF47336">
    <property type="entry name" value="ACP-like"/>
    <property type="match status" value="1"/>
</dbReference>
<dbReference type="Pfam" id="PF07993">
    <property type="entry name" value="NAD_binding_4"/>
    <property type="match status" value="1"/>
</dbReference>
<evidence type="ECO:0008006" key="8">
    <source>
        <dbReference type="Google" id="ProtNLM"/>
    </source>
</evidence>
<feature type="domain" description="AMP-dependent synthetase/ligase" evidence="3">
    <location>
        <begin position="30"/>
        <end position="334"/>
    </location>
</feature>